<dbReference type="Proteomes" id="UP000187209">
    <property type="component" value="Unassembled WGS sequence"/>
</dbReference>
<organism evidence="3 4">
    <name type="scientific">Stentor coeruleus</name>
    <dbReference type="NCBI Taxonomy" id="5963"/>
    <lineage>
        <taxon>Eukaryota</taxon>
        <taxon>Sar</taxon>
        <taxon>Alveolata</taxon>
        <taxon>Ciliophora</taxon>
        <taxon>Postciliodesmatophora</taxon>
        <taxon>Heterotrichea</taxon>
        <taxon>Heterotrichida</taxon>
        <taxon>Stentoridae</taxon>
        <taxon>Stentor</taxon>
    </lineage>
</organism>
<evidence type="ECO:0000256" key="1">
    <source>
        <dbReference type="SAM" id="Coils"/>
    </source>
</evidence>
<gene>
    <name evidence="3" type="ORF">SteCoe_16028</name>
</gene>
<reference evidence="3 4" key="1">
    <citation type="submission" date="2016-11" db="EMBL/GenBank/DDBJ databases">
        <title>The macronuclear genome of Stentor coeruleus: a giant cell with tiny introns.</title>
        <authorList>
            <person name="Slabodnick M."/>
            <person name="Ruby J.G."/>
            <person name="Reiff S.B."/>
            <person name="Swart E.C."/>
            <person name="Gosai S."/>
            <person name="Prabakaran S."/>
            <person name="Witkowska E."/>
            <person name="Larue G.E."/>
            <person name="Fisher S."/>
            <person name="Freeman R.M."/>
            <person name="Gunawardena J."/>
            <person name="Chu W."/>
            <person name="Stover N.A."/>
            <person name="Gregory B.D."/>
            <person name="Nowacki M."/>
            <person name="Derisi J."/>
            <person name="Roy S.W."/>
            <person name="Marshall W.F."/>
            <person name="Sood P."/>
        </authorList>
    </citation>
    <scope>NUCLEOTIDE SEQUENCE [LARGE SCALE GENOMIC DNA]</scope>
    <source>
        <strain evidence="3">WM001</strain>
    </source>
</reference>
<proteinExistence type="predicted"/>
<comment type="caution">
    <text evidence="3">The sequence shown here is derived from an EMBL/GenBank/DDBJ whole genome shotgun (WGS) entry which is preliminary data.</text>
</comment>
<keyword evidence="4" id="KW-1185">Reference proteome</keyword>
<evidence type="ECO:0000313" key="4">
    <source>
        <dbReference type="Proteomes" id="UP000187209"/>
    </source>
</evidence>
<feature type="compositionally biased region" description="Polar residues" evidence="2">
    <location>
        <begin position="424"/>
        <end position="433"/>
    </location>
</feature>
<keyword evidence="1" id="KW-0175">Coiled coil</keyword>
<protein>
    <submittedName>
        <fullName evidence="3">Uncharacterized protein</fullName>
    </submittedName>
</protein>
<dbReference type="OrthoDB" id="196867at2759"/>
<dbReference type="AlphaFoldDB" id="A0A1R2C261"/>
<feature type="compositionally biased region" description="Polar residues" evidence="2">
    <location>
        <begin position="377"/>
        <end position="404"/>
    </location>
</feature>
<accession>A0A1R2C261</accession>
<feature type="region of interest" description="Disordered" evidence="2">
    <location>
        <begin position="303"/>
        <end position="466"/>
    </location>
</feature>
<sequence length="478" mass="54961">MSTVSKYWDKYRERHRSESIEKTDTAKLASDKQAYISFLEVQLERVTQTVLTTQGFNDRIESLQTQLNSSDDKIINLTRLVKLQQTFAEGQEEEINNLKKALGSGLELKPASSNINTLERRFQSIEERLDMQKIKDPTSKYEDFVSEINSALKTTENKITDLLSKVTEEMESKQKKYQRTIENSLQQYTDELNTNYKDLSLKLSKAESNLDIKSRKSPEFENSRSLSKKAYSEDQEQYYQLNDRMGACEKSIKDLEQFLVAVAEEVKKVEEQHLDTSDIEYRIGEKLNFKVEKLAGLVKKALGQRKEVRKSHEKSAEKIEVSPESKESPKFPNTHPSAARSFQDDPKLRLKSKESESSNSRERSKSPKSITPRQKKSGSSSRTPKSKHSNSSSRTPKSIKSPSPNTTPPNRKKNLSPVPKASLKSKTIETSLKQKIKNKDFEDKKQNFKKEEKKKPKKKLENKSKLDKLYQELSGKTL</sequence>
<feature type="compositionally biased region" description="Basic and acidic residues" evidence="2">
    <location>
        <begin position="437"/>
        <end position="466"/>
    </location>
</feature>
<feature type="coiled-coil region" evidence="1">
    <location>
        <begin position="163"/>
        <end position="216"/>
    </location>
</feature>
<feature type="compositionally biased region" description="Basic and acidic residues" evidence="2">
    <location>
        <begin position="313"/>
        <end position="329"/>
    </location>
</feature>
<feature type="compositionally biased region" description="Basic and acidic residues" evidence="2">
    <location>
        <begin position="342"/>
        <end position="365"/>
    </location>
</feature>
<dbReference type="EMBL" id="MPUH01000315">
    <property type="protein sequence ID" value="OMJ83108.1"/>
    <property type="molecule type" value="Genomic_DNA"/>
</dbReference>
<evidence type="ECO:0000256" key="2">
    <source>
        <dbReference type="SAM" id="MobiDB-lite"/>
    </source>
</evidence>
<name>A0A1R2C261_9CILI</name>
<evidence type="ECO:0000313" key="3">
    <source>
        <dbReference type="EMBL" id="OMJ83108.1"/>
    </source>
</evidence>